<proteinExistence type="predicted"/>
<evidence type="ECO:0000313" key="2">
    <source>
        <dbReference type="Proteomes" id="UP000198598"/>
    </source>
</evidence>
<protein>
    <submittedName>
        <fullName evidence="1">Uncharacterized protein</fullName>
    </submittedName>
</protein>
<name>A0A1I1QLN4_9BACT</name>
<dbReference type="Proteomes" id="UP000198598">
    <property type="component" value="Unassembled WGS sequence"/>
</dbReference>
<accession>A0A1I1QLN4</accession>
<sequence>MTGQANPAHDVYLKKLESVLIGNVGKRFRLKDSDVVNHYIHLGQFRQQGVHLSHLTKISRNAPKAGAR</sequence>
<reference evidence="1 2" key="1">
    <citation type="submission" date="2016-10" db="EMBL/GenBank/DDBJ databases">
        <authorList>
            <person name="de Groot N.N."/>
        </authorList>
    </citation>
    <scope>NUCLEOTIDE SEQUENCE [LARGE SCALE GENOMIC DNA]</scope>
    <source>
        <strain evidence="1 2">DSM 26130</strain>
    </source>
</reference>
<keyword evidence="2" id="KW-1185">Reference proteome</keyword>
<dbReference type="AlphaFoldDB" id="A0A1I1QLN4"/>
<gene>
    <name evidence="1" type="ORF">SAMN05216167_10416</name>
</gene>
<organism evidence="1 2">
    <name type="scientific">Spirosoma endophyticum</name>
    <dbReference type="NCBI Taxonomy" id="662367"/>
    <lineage>
        <taxon>Bacteria</taxon>
        <taxon>Pseudomonadati</taxon>
        <taxon>Bacteroidota</taxon>
        <taxon>Cytophagia</taxon>
        <taxon>Cytophagales</taxon>
        <taxon>Cytophagaceae</taxon>
        <taxon>Spirosoma</taxon>
    </lineage>
</organism>
<evidence type="ECO:0000313" key="1">
    <source>
        <dbReference type="EMBL" id="SFD23051.1"/>
    </source>
</evidence>
<dbReference type="EMBL" id="FOLQ01000004">
    <property type="protein sequence ID" value="SFD23051.1"/>
    <property type="molecule type" value="Genomic_DNA"/>
</dbReference>